<proteinExistence type="predicted"/>
<dbReference type="SUPFAM" id="SSF110296">
    <property type="entry name" value="Oligoxyloglucan reducing end-specific cellobiohydrolase"/>
    <property type="match status" value="1"/>
</dbReference>
<accession>I6Z807</accession>
<reference evidence="1 2" key="1">
    <citation type="journal article" date="2013" name="PLoS ONE">
        <title>Genomic analysis of Melioribacter roseus, facultatively anaerobic organotrophic bacterium representing a novel deep lineage within Bacteriodetes/Chlorobi group.</title>
        <authorList>
            <person name="Kadnikov V.V."/>
            <person name="Mardanov A.V."/>
            <person name="Podosokorskaya O.A."/>
            <person name="Gavrilov S.N."/>
            <person name="Kublanov I.V."/>
            <person name="Beletsky A.V."/>
            <person name="Bonch-Osmolovskaya E.A."/>
            <person name="Ravin N.V."/>
        </authorList>
    </citation>
    <scope>NUCLEOTIDE SEQUENCE [LARGE SCALE GENOMIC DNA]</scope>
    <source>
        <strain evidence="2">JCM 17771 / P3M-2</strain>
    </source>
</reference>
<dbReference type="Gene3D" id="2.130.10.10">
    <property type="entry name" value="YVTN repeat-like/Quinoprotein amine dehydrogenase"/>
    <property type="match status" value="1"/>
</dbReference>
<sequence>MFINQGAIRSFVGLLLFFMLSLQGLTPAQQFSYTYKLENGASQAQGSNEVEKILIVNDTIWLATSKGLSKSEDYGQTWINYYRHEAFGEEGISAIAYHNGTIWAATWHLENAAGSSVPFGTGLRYSRDGGKTWVTVEQPVDDPGDSSVTYGINNLRALPVTVGHNNFVYDIAFTGETVWIACFAGGLRKSDDMGKTWKRVVLPPDYLDSIKPSDQLNFSLQPVAGKFGSESYLNHRVFSLLALDDSTIYVGTAGGINKSVDGGVSWTKFNHTNQSKPISGNFILELAHNRADNSIWAATWRAEGSSEYYGLSVSFDGEKNWETYLVDQKVLGIDFKYYNNGSYDVFAATEDGLFRSDDRLNNWIAAPRIYDSNTGVGTNYITRRFRCVNVYQKNNNTDVWIGSLDGLIKYNDTDNNWGGNWKVFIASQKLESDNSTYAFPNPFSPDNEIVRIKYNLNKPAEVTIRVFDFGMNLVKTIIQNAPRNLQGDQFEVWNGRDEAGNFVPNGVYFYRIDKGGDGEPLFGKIMVLR</sequence>
<evidence type="ECO:0000313" key="2">
    <source>
        <dbReference type="Proteomes" id="UP000009011"/>
    </source>
</evidence>
<dbReference type="PATRIC" id="fig|1191523.3.peg.2190"/>
<dbReference type="Gene3D" id="2.60.40.4070">
    <property type="match status" value="1"/>
</dbReference>
<dbReference type="Proteomes" id="UP000009011">
    <property type="component" value="Chromosome"/>
</dbReference>
<dbReference type="HOGENOM" id="CLU_517502_0_0_10"/>
<dbReference type="CDD" id="cd15482">
    <property type="entry name" value="Sialidase_non-viral"/>
    <property type="match status" value="1"/>
</dbReference>
<dbReference type="GO" id="GO:0016787">
    <property type="term" value="F:hydrolase activity"/>
    <property type="evidence" value="ECO:0007669"/>
    <property type="project" value="UniProtKB-KW"/>
</dbReference>
<name>I6Z807_MELRP</name>
<dbReference type="InterPro" id="IPR015943">
    <property type="entry name" value="WD40/YVTN_repeat-like_dom_sf"/>
</dbReference>
<organism evidence="1 2">
    <name type="scientific">Melioribacter roseus (strain DSM 23840 / JCM 17771 / VKM B-2668 / P3M-2)</name>
    <dbReference type="NCBI Taxonomy" id="1191523"/>
    <lineage>
        <taxon>Bacteria</taxon>
        <taxon>Pseudomonadati</taxon>
        <taxon>Ignavibacteriota</taxon>
        <taxon>Ignavibacteria</taxon>
        <taxon>Ignavibacteriales</taxon>
        <taxon>Melioribacteraceae</taxon>
        <taxon>Melioribacter</taxon>
    </lineage>
</organism>
<dbReference type="EMBL" id="CP003557">
    <property type="protein sequence ID" value="AFN75300.1"/>
    <property type="molecule type" value="Genomic_DNA"/>
</dbReference>
<evidence type="ECO:0000313" key="1">
    <source>
        <dbReference type="EMBL" id="AFN75300.1"/>
    </source>
</evidence>
<dbReference type="STRING" id="1191523.MROS_2070"/>
<dbReference type="AlphaFoldDB" id="I6Z807"/>
<keyword evidence="1" id="KW-0378">Hydrolase</keyword>
<keyword evidence="2" id="KW-1185">Reference proteome</keyword>
<protein>
    <submittedName>
        <fullName evidence="1">Glycosyl hydrolase family protein</fullName>
    </submittedName>
</protein>
<gene>
    <name evidence="1" type="ordered locus">MROS_2070</name>
</gene>
<dbReference type="KEGG" id="mro:MROS_2070"/>
<dbReference type="eggNOG" id="COG4447">
    <property type="taxonomic scope" value="Bacteria"/>
</dbReference>